<dbReference type="Gene3D" id="3.10.105.10">
    <property type="entry name" value="Dipeptide-binding Protein, Domain 3"/>
    <property type="match status" value="1"/>
</dbReference>
<proteinExistence type="inferred from homology"/>
<dbReference type="GO" id="GO:0015833">
    <property type="term" value="P:peptide transport"/>
    <property type="evidence" value="ECO:0007669"/>
    <property type="project" value="TreeGrafter"/>
</dbReference>
<dbReference type="Gene3D" id="3.40.190.10">
    <property type="entry name" value="Periplasmic binding protein-like II"/>
    <property type="match status" value="1"/>
</dbReference>
<evidence type="ECO:0000256" key="3">
    <source>
        <dbReference type="ARBA" id="ARBA00022729"/>
    </source>
</evidence>
<dbReference type="Proteomes" id="UP000243819">
    <property type="component" value="Unassembled WGS sequence"/>
</dbReference>
<reference evidence="7" key="1">
    <citation type="submission" date="2016-10" db="EMBL/GenBank/DDBJ databases">
        <authorList>
            <person name="Varghese N."/>
            <person name="Submissions S."/>
        </authorList>
    </citation>
    <scope>NUCLEOTIDE SEQUENCE [LARGE SCALE GENOMIC DNA]</scope>
    <source>
        <strain evidence="7">DSM 13577</strain>
    </source>
</reference>
<dbReference type="PROSITE" id="PS51257">
    <property type="entry name" value="PROKAR_LIPOPROTEIN"/>
    <property type="match status" value="1"/>
</dbReference>
<dbReference type="RefSeq" id="WP_091349098.1">
    <property type="nucleotide sequence ID" value="NZ_FOIF01000006.1"/>
</dbReference>
<keyword evidence="7" id="KW-1185">Reference proteome</keyword>
<evidence type="ECO:0000256" key="4">
    <source>
        <dbReference type="SAM" id="SignalP"/>
    </source>
</evidence>
<dbReference type="InterPro" id="IPR039424">
    <property type="entry name" value="SBP_5"/>
</dbReference>
<sequence>MRKLLTVLLISVMVLSLAACGGKQEEARKIGGTLIIGNTTEMTGDWITAFSNIASDSEVLNLITGYYTVDLTSAGEYVINKTAVKDYERIVNDDGSITYEFEINKGLKFSNGVEITAKDYVADILLWNSKFIADLGGSNTVSFRLKGHGPYSKGETKEFSGVRLLDDYKFSVTIDAAHLPYFYELPLVRYSPEFLPFWLGDGVDVADDGNGAYFTVEVTEEAFGDIFKAARENPIYVSSGPYVVEEYDVASKMVTLKINENFAGNYEGQKPSIETVILKLVQQDTMMDELRTGGVDLLYGVVAGGTIQAGHDLVEEGIGITFSAYPRSGYGKIHFVTDHGPTQFKEVRQAIAHLINRDEFIQAFARGYGSVVHGPYGEGQWFYQETRQELLSKVNLYPYSLEDAVRVLEEGGWTLDANGNPYTGEGLRHKMVDGQLMPLVIEWFGSANNEFTDLLAIRLLENPDIAAAGMKFNQTVGDFGELINWYTRTGGEQYTVPTYHMFNLATSFTPMYDLERTYTPGGSVNYNRINDEELYRLAKELVRRDGTDRDGFKKAFVDFIVRWNELLPDIPLYSNTLHDFFNEKLKDWNLTANIRLVHAILYAYIEE</sequence>
<gene>
    <name evidence="6" type="ORF">SAMN03080614_100643</name>
</gene>
<name>A0A1H9Z3D2_9FIRM</name>
<feature type="chain" id="PRO_5017210065" evidence="4">
    <location>
        <begin position="19"/>
        <end position="607"/>
    </location>
</feature>
<keyword evidence="2" id="KW-0813">Transport</keyword>
<evidence type="ECO:0000256" key="2">
    <source>
        <dbReference type="ARBA" id="ARBA00022448"/>
    </source>
</evidence>
<evidence type="ECO:0000313" key="6">
    <source>
        <dbReference type="EMBL" id="SES75971.1"/>
    </source>
</evidence>
<dbReference type="OrthoDB" id="239741at2"/>
<dbReference type="Pfam" id="PF00496">
    <property type="entry name" value="SBP_bac_5"/>
    <property type="match status" value="1"/>
</dbReference>
<dbReference type="InterPro" id="IPR000914">
    <property type="entry name" value="SBP_5_dom"/>
</dbReference>
<evidence type="ECO:0000259" key="5">
    <source>
        <dbReference type="Pfam" id="PF00496"/>
    </source>
</evidence>
<protein>
    <submittedName>
        <fullName evidence="6">Peptide/nickel transport system substrate-binding protein</fullName>
    </submittedName>
</protein>
<dbReference type="CDD" id="cd00995">
    <property type="entry name" value="PBP2_NikA_DppA_OppA_like"/>
    <property type="match status" value="1"/>
</dbReference>
<comment type="similarity">
    <text evidence="1">Belongs to the bacterial solute-binding protein 5 family.</text>
</comment>
<dbReference type="EMBL" id="FOIF01000006">
    <property type="protein sequence ID" value="SES75971.1"/>
    <property type="molecule type" value="Genomic_DNA"/>
</dbReference>
<accession>A0A1H9Z3D2</accession>
<organism evidence="6 7">
    <name type="scientific">Anaerobranca gottschalkii DSM 13577</name>
    <dbReference type="NCBI Taxonomy" id="1120990"/>
    <lineage>
        <taxon>Bacteria</taxon>
        <taxon>Bacillati</taxon>
        <taxon>Bacillota</taxon>
        <taxon>Clostridia</taxon>
        <taxon>Eubacteriales</taxon>
        <taxon>Proteinivoracaceae</taxon>
        <taxon>Anaerobranca</taxon>
    </lineage>
</organism>
<dbReference type="STRING" id="1120990.SAMN03080614_100643"/>
<evidence type="ECO:0000256" key="1">
    <source>
        <dbReference type="ARBA" id="ARBA00005695"/>
    </source>
</evidence>
<dbReference type="PANTHER" id="PTHR30290">
    <property type="entry name" value="PERIPLASMIC BINDING COMPONENT OF ABC TRANSPORTER"/>
    <property type="match status" value="1"/>
</dbReference>
<keyword evidence="3 4" id="KW-0732">Signal</keyword>
<feature type="signal peptide" evidence="4">
    <location>
        <begin position="1"/>
        <end position="18"/>
    </location>
</feature>
<dbReference type="PANTHER" id="PTHR30290:SF9">
    <property type="entry name" value="OLIGOPEPTIDE-BINDING PROTEIN APPA"/>
    <property type="match status" value="1"/>
</dbReference>
<evidence type="ECO:0000313" key="7">
    <source>
        <dbReference type="Proteomes" id="UP000243819"/>
    </source>
</evidence>
<feature type="domain" description="Solute-binding protein family 5" evidence="5">
    <location>
        <begin position="93"/>
        <end position="419"/>
    </location>
</feature>
<dbReference type="SUPFAM" id="SSF53850">
    <property type="entry name" value="Periplasmic binding protein-like II"/>
    <property type="match status" value="1"/>
</dbReference>
<dbReference type="AlphaFoldDB" id="A0A1H9Z3D2"/>
<dbReference type="GO" id="GO:1904680">
    <property type="term" value="F:peptide transmembrane transporter activity"/>
    <property type="evidence" value="ECO:0007669"/>
    <property type="project" value="TreeGrafter"/>
</dbReference>